<keyword evidence="3" id="KW-1133">Transmembrane helix</keyword>
<feature type="domain" description="GGDEF" evidence="4">
    <location>
        <begin position="110"/>
        <end position="243"/>
    </location>
</feature>
<dbReference type="PROSITE" id="PS50887">
    <property type="entry name" value="GGDEF"/>
    <property type="match status" value="1"/>
</dbReference>
<dbReference type="FunFam" id="3.30.70.270:FF:000001">
    <property type="entry name" value="Diguanylate cyclase domain protein"/>
    <property type="match status" value="1"/>
</dbReference>
<dbReference type="SMART" id="SM00267">
    <property type="entry name" value="GGDEF"/>
    <property type="match status" value="1"/>
</dbReference>
<keyword evidence="3" id="KW-0472">Membrane</keyword>
<proteinExistence type="predicted"/>
<dbReference type="PANTHER" id="PTHR45138">
    <property type="entry name" value="REGULATORY COMPONENTS OF SENSORY TRANSDUCTION SYSTEM"/>
    <property type="match status" value="1"/>
</dbReference>
<dbReference type="CDD" id="cd01949">
    <property type="entry name" value="GGDEF"/>
    <property type="match status" value="1"/>
</dbReference>
<evidence type="ECO:0000256" key="1">
    <source>
        <dbReference type="ARBA" id="ARBA00012528"/>
    </source>
</evidence>
<sequence>MGMKTALWKAALLTLSVVLFCVGATSITAFWSGETPGLMAISLSLGFPLVMIFPFSAFIFLRYDKLKEAYAQLEKSHVELQARARIDHMTGLLNREALFEAMKISRSRIETGTLLVIDADHFKAINDSFGHGVGDRALKLIAFALQNVTRKGDLVGRIGGEEFCVFLPGASGETGVRVAQRIRAEVENTPFHTTEYQVYPLTISIGVASAPKSETNSQVLSRADRCLYLAKQRGRNCVVFDEESAPITGASVVSINSGREAARGQA</sequence>
<evidence type="ECO:0000313" key="5">
    <source>
        <dbReference type="EMBL" id="EEH14581.1"/>
    </source>
</evidence>
<dbReference type="EMBL" id="ACJD01000003">
    <property type="protein sequence ID" value="EEH14581.1"/>
    <property type="molecule type" value="Genomic_DNA"/>
</dbReference>
<reference evidence="5 6" key="1">
    <citation type="submission" date="2009-03" db="EMBL/GenBank/DDBJ databases">
        <authorList>
            <person name="Setubal J.C."/>
            <person name="Boyle S."/>
            <person name="Crasta O.R."/>
            <person name="Gillespie J.J."/>
            <person name="Kenyon R.W."/>
            <person name="Lu J."/>
            <person name="Mane S."/>
            <person name="Nagrani S."/>
            <person name="Shallom J.M."/>
            <person name="Shallom S."/>
            <person name="Shukla M."/>
            <person name="Snyder E.E."/>
            <person name="Sobral B.W."/>
            <person name="Wattam A.R."/>
            <person name="Will R."/>
            <person name="Williams K."/>
            <person name="Yoo H."/>
            <person name="Bruce D.H."/>
            <person name="Detter C."/>
            <person name="Munk C."/>
            <person name="Brettin T.S."/>
            <person name="Ficht T."/>
        </authorList>
    </citation>
    <scope>NUCLEOTIDE SEQUENCE [LARGE SCALE GENOMIC DNA]</scope>
    <source>
        <strain evidence="5 6">Cudo</strain>
    </source>
</reference>
<dbReference type="AlphaFoldDB" id="C0G6E7"/>
<evidence type="ECO:0000313" key="6">
    <source>
        <dbReference type="Proteomes" id="UP000003678"/>
    </source>
</evidence>
<protein>
    <recommendedName>
        <fullName evidence="1">diguanylate cyclase</fullName>
        <ecNumber evidence="1">2.7.7.65</ecNumber>
    </recommendedName>
</protein>
<dbReference type="InterPro" id="IPR050469">
    <property type="entry name" value="Diguanylate_Cyclase"/>
</dbReference>
<feature type="transmembrane region" description="Helical" evidence="3">
    <location>
        <begin position="39"/>
        <end position="61"/>
    </location>
</feature>
<dbReference type="InterPro" id="IPR029787">
    <property type="entry name" value="Nucleotide_cyclase"/>
</dbReference>
<dbReference type="EC" id="2.7.7.65" evidence="1"/>
<keyword evidence="3" id="KW-0812">Transmembrane</keyword>
<dbReference type="GO" id="GO:0052621">
    <property type="term" value="F:diguanylate cyclase activity"/>
    <property type="evidence" value="ECO:0007669"/>
    <property type="project" value="UniProtKB-EC"/>
</dbReference>
<accession>C0G6E7</accession>
<evidence type="ECO:0000259" key="4">
    <source>
        <dbReference type="PROSITE" id="PS50887"/>
    </source>
</evidence>
<dbReference type="SUPFAM" id="SSF55073">
    <property type="entry name" value="Nucleotide cyclase"/>
    <property type="match status" value="1"/>
</dbReference>
<comment type="catalytic activity">
    <reaction evidence="2">
        <text>2 GTP = 3',3'-c-di-GMP + 2 diphosphate</text>
        <dbReference type="Rhea" id="RHEA:24898"/>
        <dbReference type="ChEBI" id="CHEBI:33019"/>
        <dbReference type="ChEBI" id="CHEBI:37565"/>
        <dbReference type="ChEBI" id="CHEBI:58805"/>
        <dbReference type="EC" id="2.7.7.65"/>
    </reaction>
</comment>
<dbReference type="InterPro" id="IPR000160">
    <property type="entry name" value="GGDEF_dom"/>
</dbReference>
<evidence type="ECO:0000256" key="2">
    <source>
        <dbReference type="ARBA" id="ARBA00034247"/>
    </source>
</evidence>
<dbReference type="InterPro" id="IPR043128">
    <property type="entry name" value="Rev_trsase/Diguanyl_cyclase"/>
</dbReference>
<evidence type="ECO:0000256" key="3">
    <source>
        <dbReference type="SAM" id="Phobius"/>
    </source>
</evidence>
<comment type="caution">
    <text evidence="5">The sequence shown here is derived from an EMBL/GenBank/DDBJ whole genome shotgun (WGS) entry which is preliminary data.</text>
</comment>
<organism evidence="5 6">
    <name type="scientific">Brucella ceti str. Cudo</name>
    <dbReference type="NCBI Taxonomy" id="595497"/>
    <lineage>
        <taxon>Bacteria</taxon>
        <taxon>Pseudomonadati</taxon>
        <taxon>Pseudomonadota</taxon>
        <taxon>Alphaproteobacteria</taxon>
        <taxon>Hyphomicrobiales</taxon>
        <taxon>Brucellaceae</taxon>
        <taxon>Brucella/Ochrobactrum group</taxon>
        <taxon>Brucella</taxon>
    </lineage>
</organism>
<dbReference type="Proteomes" id="UP000003678">
    <property type="component" value="Unassembled WGS sequence"/>
</dbReference>
<dbReference type="NCBIfam" id="TIGR00254">
    <property type="entry name" value="GGDEF"/>
    <property type="match status" value="1"/>
</dbReference>
<dbReference type="Gene3D" id="3.30.70.270">
    <property type="match status" value="1"/>
</dbReference>
<dbReference type="PANTHER" id="PTHR45138:SF9">
    <property type="entry name" value="DIGUANYLATE CYCLASE DGCM-RELATED"/>
    <property type="match status" value="1"/>
</dbReference>
<gene>
    <name evidence="5" type="ORF">BCETI_3000337</name>
</gene>
<dbReference type="Pfam" id="PF00990">
    <property type="entry name" value="GGDEF"/>
    <property type="match status" value="1"/>
</dbReference>
<name>C0G6E7_9HYPH</name>